<evidence type="ECO:0000313" key="3">
    <source>
        <dbReference type="Proteomes" id="UP000202306"/>
    </source>
</evidence>
<organism evidence="2 3">
    <name type="scientific">Gordonia phage Vendetta</name>
    <dbReference type="NCBI Taxonomy" id="1838082"/>
    <lineage>
        <taxon>Viruses</taxon>
        <taxon>Duplodnaviria</taxon>
        <taxon>Heunggongvirae</taxon>
        <taxon>Uroviricota</taxon>
        <taxon>Caudoviricetes</taxon>
        <taxon>Ruthgordonvirinae</taxon>
        <taxon>Vendettavirus</taxon>
        <taxon>Vendettavirus vendetta</taxon>
    </lineage>
</organism>
<gene>
    <name evidence="2" type="primary">19</name>
    <name evidence="2" type="ORF">PBI_VENDETTA_19</name>
</gene>
<evidence type="ECO:0000256" key="1">
    <source>
        <dbReference type="SAM" id="MobiDB-lite"/>
    </source>
</evidence>
<accession>A0A160DCV9</accession>
<reference evidence="2 3" key="1">
    <citation type="submission" date="2016-03" db="EMBL/GenBank/DDBJ databases">
        <authorList>
            <person name="Stanton A.J."/>
            <person name="Montgomery M.T."/>
            <person name="Guerrero C.A."/>
            <person name="Mavrich T.N."/>
            <person name="Pope W.H."/>
            <person name="Garlena R.A."/>
            <person name="Russell D.A."/>
            <person name="Jacobs-Sera D."/>
            <person name="Hendrix R.W."/>
            <person name="Hatfull G.F."/>
        </authorList>
    </citation>
    <scope>NUCLEOTIDE SEQUENCE [LARGE SCALE GENOMIC DNA]</scope>
</reference>
<name>A0A160DCV9_9CAUD</name>
<proteinExistence type="predicted"/>
<keyword evidence="3" id="KW-1185">Reference proteome</keyword>
<evidence type="ECO:0000313" key="2">
    <source>
        <dbReference type="EMBL" id="ANA85566.1"/>
    </source>
</evidence>
<dbReference type="GeneID" id="28800192"/>
<feature type="region of interest" description="Disordered" evidence="1">
    <location>
        <begin position="192"/>
        <end position="224"/>
    </location>
</feature>
<protein>
    <submittedName>
        <fullName evidence="2">Tail assembly chaperone</fullName>
    </submittedName>
</protein>
<dbReference type="EMBL" id="KU998237">
    <property type="protein sequence ID" value="ANA85566.1"/>
    <property type="molecule type" value="Genomic_DNA"/>
</dbReference>
<dbReference type="KEGG" id="vg:28800192"/>
<dbReference type="RefSeq" id="YP_009273951.1">
    <property type="nucleotide sequence ID" value="NC_030911.1"/>
</dbReference>
<sequence>MTAYDLAEIVEQKREAVGSEMVEFTWKGETFEMPHPLFVDDEFKEDLTLAETDVDLSIQYLGDEQYDRFRELGGKSAFVVMFLERVAKDSREADNDGKPYTVVSLLGPCAEATEAALDATYPGLCDPQSGAGVVARYWQGDISLRKLRVLVENLPPVNARAAALNDGVWWSDLHALLNLIEFRMRENTGATYEAASGKPGKRPKYNPKPWKKPEGTIGDTNGRTPQQVMAFLDSLAPPKG</sequence>
<dbReference type="OrthoDB" id="6247at10239"/>
<dbReference type="Proteomes" id="UP000202306">
    <property type="component" value="Segment"/>
</dbReference>